<evidence type="ECO:0008006" key="5">
    <source>
        <dbReference type="Google" id="ProtNLM"/>
    </source>
</evidence>
<accession>A0A511Z0S6</accession>
<dbReference type="PRINTS" id="PR00081">
    <property type="entry name" value="GDHRDH"/>
</dbReference>
<dbReference type="GO" id="GO:0016616">
    <property type="term" value="F:oxidoreductase activity, acting on the CH-OH group of donors, NAD or NADP as acceptor"/>
    <property type="evidence" value="ECO:0007669"/>
    <property type="project" value="TreeGrafter"/>
</dbReference>
<keyword evidence="2" id="KW-0560">Oxidoreductase</keyword>
<dbReference type="FunFam" id="3.40.50.720:FF:000084">
    <property type="entry name" value="Short-chain dehydrogenase reductase"/>
    <property type="match status" value="1"/>
</dbReference>
<gene>
    <name evidence="3" type="ORF">AFE02nite_28010</name>
</gene>
<dbReference type="PROSITE" id="PS00061">
    <property type="entry name" value="ADH_SHORT"/>
    <property type="match status" value="1"/>
</dbReference>
<keyword evidence="4" id="KW-1185">Reference proteome</keyword>
<protein>
    <recommendedName>
        <fullName evidence="5">Short-chain dehydrogenase</fullName>
    </recommendedName>
</protein>
<dbReference type="Gene3D" id="3.40.50.720">
    <property type="entry name" value="NAD(P)-binding Rossmann-like Domain"/>
    <property type="match status" value="1"/>
</dbReference>
<evidence type="ECO:0000256" key="2">
    <source>
        <dbReference type="ARBA" id="ARBA00023002"/>
    </source>
</evidence>
<dbReference type="PANTHER" id="PTHR42760">
    <property type="entry name" value="SHORT-CHAIN DEHYDROGENASES/REDUCTASES FAMILY MEMBER"/>
    <property type="match status" value="1"/>
</dbReference>
<comment type="caution">
    <text evidence="3">The sequence shown here is derived from an EMBL/GenBank/DDBJ whole genome shotgun (WGS) entry which is preliminary data.</text>
</comment>
<dbReference type="PRINTS" id="PR00080">
    <property type="entry name" value="SDRFAMILY"/>
</dbReference>
<evidence type="ECO:0000313" key="3">
    <source>
        <dbReference type="EMBL" id="GEN81067.1"/>
    </source>
</evidence>
<dbReference type="Pfam" id="PF13561">
    <property type="entry name" value="adh_short_C2"/>
    <property type="match status" value="1"/>
</dbReference>
<dbReference type="Proteomes" id="UP000321484">
    <property type="component" value="Unassembled WGS sequence"/>
</dbReference>
<sequence length="260" mass="26494">MTTEKKVAIVTGAYGGIGQATAIRLAADGYAVVAADIQGADDTVATITADGGTAVSERLDVSKPAEWAALMARVTERFGGVDALASVAGVVNRWSADTVVDLTEEAWDKVLGVDAKGVWLGMQAVIPSMIARGGGRIVNVSSLAAHRGLQGLASYTAAKGAVEALTRQAAVEYGRKGILVNSVAPGTIETTINAATLADPVAGAASRATTTIGRWGQPPELAAGIAFLIREGSFVSGQCFVIDGGWEIAGGVEYGDSRTM</sequence>
<dbReference type="InterPro" id="IPR020904">
    <property type="entry name" value="Sc_DH/Rdtase_CS"/>
</dbReference>
<proteinExistence type="inferred from homology"/>
<dbReference type="InterPro" id="IPR002347">
    <property type="entry name" value="SDR_fam"/>
</dbReference>
<reference evidence="3 4" key="1">
    <citation type="submission" date="2019-07" db="EMBL/GenBank/DDBJ databases">
        <title>Whole genome shotgun sequence of Actinotalea fermentans NBRC 105374.</title>
        <authorList>
            <person name="Hosoyama A."/>
            <person name="Uohara A."/>
            <person name="Ohji S."/>
            <person name="Ichikawa N."/>
        </authorList>
    </citation>
    <scope>NUCLEOTIDE SEQUENCE [LARGE SCALE GENOMIC DNA]</scope>
    <source>
        <strain evidence="3 4">NBRC 105374</strain>
    </source>
</reference>
<name>A0A511Z0S6_9CELL</name>
<dbReference type="InterPro" id="IPR036291">
    <property type="entry name" value="NAD(P)-bd_dom_sf"/>
</dbReference>
<evidence type="ECO:0000313" key="4">
    <source>
        <dbReference type="Proteomes" id="UP000321484"/>
    </source>
</evidence>
<comment type="similarity">
    <text evidence="1">Belongs to the short-chain dehydrogenases/reductases (SDR) family.</text>
</comment>
<dbReference type="PANTHER" id="PTHR42760:SF133">
    <property type="entry name" value="3-OXOACYL-[ACYL-CARRIER-PROTEIN] REDUCTASE"/>
    <property type="match status" value="1"/>
</dbReference>
<dbReference type="SUPFAM" id="SSF51735">
    <property type="entry name" value="NAD(P)-binding Rossmann-fold domains"/>
    <property type="match status" value="1"/>
</dbReference>
<evidence type="ECO:0000256" key="1">
    <source>
        <dbReference type="ARBA" id="ARBA00006484"/>
    </source>
</evidence>
<dbReference type="AlphaFoldDB" id="A0A511Z0S6"/>
<dbReference type="RefSeq" id="WP_034245143.1">
    <property type="nucleotide sequence ID" value="NZ_BJYK01000009.1"/>
</dbReference>
<dbReference type="CDD" id="cd05233">
    <property type="entry name" value="SDR_c"/>
    <property type="match status" value="1"/>
</dbReference>
<dbReference type="EMBL" id="BJYK01000009">
    <property type="protein sequence ID" value="GEN81067.1"/>
    <property type="molecule type" value="Genomic_DNA"/>
</dbReference>
<dbReference type="OrthoDB" id="517007at2"/>
<organism evidence="3 4">
    <name type="scientific">Actinotalea fermentans</name>
    <dbReference type="NCBI Taxonomy" id="43671"/>
    <lineage>
        <taxon>Bacteria</taxon>
        <taxon>Bacillati</taxon>
        <taxon>Actinomycetota</taxon>
        <taxon>Actinomycetes</taxon>
        <taxon>Micrococcales</taxon>
        <taxon>Cellulomonadaceae</taxon>
        <taxon>Actinotalea</taxon>
    </lineage>
</organism>